<dbReference type="InterPro" id="IPR039421">
    <property type="entry name" value="Type_1_exporter"/>
</dbReference>
<comment type="caution">
    <text evidence="14">The sequence shown here is derived from an EMBL/GenBank/DDBJ whole genome shotgun (WGS) entry which is preliminary data.</text>
</comment>
<organism evidence="14 15">
    <name type="scientific">Legionella santicrucis</name>
    <dbReference type="NCBI Taxonomy" id="45074"/>
    <lineage>
        <taxon>Bacteria</taxon>
        <taxon>Pseudomonadati</taxon>
        <taxon>Pseudomonadota</taxon>
        <taxon>Gammaproteobacteria</taxon>
        <taxon>Legionellales</taxon>
        <taxon>Legionellaceae</taxon>
        <taxon>Legionella</taxon>
    </lineage>
</organism>
<evidence type="ECO:0000256" key="5">
    <source>
        <dbReference type="ARBA" id="ARBA00022741"/>
    </source>
</evidence>
<dbReference type="GO" id="GO:0016887">
    <property type="term" value="F:ATP hydrolysis activity"/>
    <property type="evidence" value="ECO:0007669"/>
    <property type="project" value="InterPro"/>
</dbReference>
<dbReference type="NCBIfam" id="TIGR03375">
    <property type="entry name" value="type_I_sec_LssB"/>
    <property type="match status" value="1"/>
</dbReference>
<dbReference type="GO" id="GO:0015421">
    <property type="term" value="F:ABC-type oligopeptide transporter activity"/>
    <property type="evidence" value="ECO:0007669"/>
    <property type="project" value="TreeGrafter"/>
</dbReference>
<dbReference type="InterPro" id="IPR036640">
    <property type="entry name" value="ABC1_TM_sf"/>
</dbReference>
<dbReference type="SUPFAM" id="SSF90123">
    <property type="entry name" value="ABC transporter transmembrane region"/>
    <property type="match status" value="1"/>
</dbReference>
<keyword evidence="4 10" id="KW-0812">Transmembrane</keyword>
<dbReference type="PANTHER" id="PTHR43394:SF1">
    <property type="entry name" value="ATP-BINDING CASSETTE SUB-FAMILY B MEMBER 10, MITOCHONDRIAL"/>
    <property type="match status" value="1"/>
</dbReference>
<feature type="domain" description="ABC transporter" evidence="11">
    <location>
        <begin position="483"/>
        <end position="719"/>
    </location>
</feature>
<feature type="transmembrane region" description="Helical" evidence="10">
    <location>
        <begin position="308"/>
        <end position="329"/>
    </location>
</feature>
<evidence type="ECO:0000256" key="1">
    <source>
        <dbReference type="ARBA" id="ARBA00004651"/>
    </source>
</evidence>
<evidence type="ECO:0000313" key="14">
    <source>
        <dbReference type="EMBL" id="KTD56726.1"/>
    </source>
</evidence>
<dbReference type="InterPro" id="IPR027417">
    <property type="entry name" value="P-loop_NTPase"/>
</dbReference>
<evidence type="ECO:0000256" key="9">
    <source>
        <dbReference type="ARBA" id="ARBA00023136"/>
    </source>
</evidence>
<dbReference type="GO" id="GO:0006508">
    <property type="term" value="P:proteolysis"/>
    <property type="evidence" value="ECO:0007669"/>
    <property type="project" value="InterPro"/>
</dbReference>
<reference evidence="14 15" key="1">
    <citation type="submission" date="2015-11" db="EMBL/GenBank/DDBJ databases">
        <title>Genomic analysis of 38 Legionella species identifies large and diverse effector repertoires.</title>
        <authorList>
            <person name="Burstein D."/>
            <person name="Amaro F."/>
            <person name="Zusman T."/>
            <person name="Lifshitz Z."/>
            <person name="Cohen O."/>
            <person name="Gilbert J.A."/>
            <person name="Pupko T."/>
            <person name="Shuman H.A."/>
            <person name="Segal G."/>
        </authorList>
    </citation>
    <scope>NUCLEOTIDE SEQUENCE [LARGE SCALE GENOMIC DNA]</scope>
    <source>
        <strain evidence="14 15">SC-63-C7</strain>
    </source>
</reference>
<evidence type="ECO:0000256" key="8">
    <source>
        <dbReference type="ARBA" id="ARBA00022989"/>
    </source>
</evidence>
<keyword evidence="8 10" id="KW-1133">Transmembrane helix</keyword>
<evidence type="ECO:0000259" key="11">
    <source>
        <dbReference type="PROSITE" id="PS50893"/>
    </source>
</evidence>
<dbReference type="PANTHER" id="PTHR43394">
    <property type="entry name" value="ATP-DEPENDENT PERMEASE MDL1, MITOCHONDRIAL"/>
    <property type="match status" value="1"/>
</dbReference>
<dbReference type="GO" id="GO:0008233">
    <property type="term" value="F:peptidase activity"/>
    <property type="evidence" value="ECO:0007669"/>
    <property type="project" value="InterPro"/>
</dbReference>
<feature type="domain" description="ABC transmembrane type-1" evidence="12">
    <location>
        <begin position="171"/>
        <end position="449"/>
    </location>
</feature>
<dbReference type="SMART" id="SM00382">
    <property type="entry name" value="AAA"/>
    <property type="match status" value="1"/>
</dbReference>
<sequence>MTTYRKQSWSNIDMYTEITKDSLLSCLVLLTRYYQNPYSPRSLIARLPLQENQLSLDLFARAAHRASLESEIVTIDLDTINDDSLPVILLTKTHTAFLMVLDEKNQRKIINPLAPDKNNSLNEIKAAYSGQAILVRPKYKHSARAKESMAQKPQSWFWGVAMKSWRIYSEVLISAFLINLFALAFPLFTMNVYDRVVPNQAIVTMWVLVSGIICIFLFDLLLKSLRAHFIDVACKRTDTELSAHIFEKILGINMLSRPKSVGAFSNTVQSFEIFRDFITSSTLTLFVDLPFVFIFILVIYLIGGSLFWIPLLVIPIIAIIGFVLQAPLIKYTKESYQFAAEKQATLFDSLSNIETVKTLGAETTLQSRWEHIVQLSADNSMKLRLISNISMNLTLFIQQAASIAVVIAGVYMITEGDLTMGGLIACTILAGRALAPMSQIAGLFTRYYQSVNALRSLDKVMALSTDVDEEAHYLHRPSIKGNIEFQNVGFFYQDQQIAILKDLNFKIRAGEKIAIIGRVGSGKSTLARLLMQLYKPTEGSIIIDNTEYRQINPDDLRQKIGYLPQDVTLFYGSIRENITMGAPFVRDEDLIKACDVAEIGSFTNNHPQGLDRQVGERGAELSGGQRQAVGIARSLLRNPNILILDEPTSAMDLNNERNFKQRLSQYLTENHTLILITHKTSMLDLIDRIIILDEGRIIADGPRDTILTALKTGMSIDRKTA</sequence>
<dbReference type="GO" id="GO:0005524">
    <property type="term" value="F:ATP binding"/>
    <property type="evidence" value="ECO:0007669"/>
    <property type="project" value="UniProtKB-KW"/>
</dbReference>
<feature type="transmembrane region" description="Helical" evidence="10">
    <location>
        <begin position="283"/>
        <end position="302"/>
    </location>
</feature>
<dbReference type="EMBL" id="LNYU01000081">
    <property type="protein sequence ID" value="KTD56726.1"/>
    <property type="molecule type" value="Genomic_DNA"/>
</dbReference>
<dbReference type="CDD" id="cd03245">
    <property type="entry name" value="ABCC_bacteriocin_exporters"/>
    <property type="match status" value="1"/>
</dbReference>
<evidence type="ECO:0000256" key="2">
    <source>
        <dbReference type="ARBA" id="ARBA00022448"/>
    </source>
</evidence>
<dbReference type="PROSITE" id="PS00211">
    <property type="entry name" value="ABC_TRANSPORTER_1"/>
    <property type="match status" value="1"/>
</dbReference>
<gene>
    <name evidence="14" type="ORF">Lsan_2886</name>
</gene>
<feature type="transmembrane region" description="Helical" evidence="10">
    <location>
        <begin position="201"/>
        <end position="222"/>
    </location>
</feature>
<evidence type="ECO:0000256" key="4">
    <source>
        <dbReference type="ARBA" id="ARBA00022692"/>
    </source>
</evidence>
<dbReference type="Gene3D" id="3.90.70.10">
    <property type="entry name" value="Cysteine proteinases"/>
    <property type="match status" value="1"/>
</dbReference>
<evidence type="ECO:0000256" key="3">
    <source>
        <dbReference type="ARBA" id="ARBA00022475"/>
    </source>
</evidence>
<feature type="transmembrane region" description="Helical" evidence="10">
    <location>
        <begin position="389"/>
        <end position="412"/>
    </location>
</feature>
<dbReference type="PROSITE" id="PS50893">
    <property type="entry name" value="ABC_TRANSPORTER_2"/>
    <property type="match status" value="1"/>
</dbReference>
<dbReference type="InterPro" id="IPR011527">
    <property type="entry name" value="ABC1_TM_dom"/>
</dbReference>
<dbReference type="RefSeq" id="WP_058514852.1">
    <property type="nucleotide sequence ID" value="NZ_CAAAIH010000061.1"/>
</dbReference>
<dbReference type="Pfam" id="PF00664">
    <property type="entry name" value="ABC_membrane"/>
    <property type="match status" value="1"/>
</dbReference>
<dbReference type="Proteomes" id="UP000054703">
    <property type="component" value="Unassembled WGS sequence"/>
</dbReference>
<dbReference type="FunFam" id="3.40.50.300:FF:000299">
    <property type="entry name" value="ABC transporter ATP-binding protein/permease"/>
    <property type="match status" value="1"/>
</dbReference>
<accession>A0A0W0YJI1</accession>
<dbReference type="InterPro" id="IPR017750">
    <property type="entry name" value="ATPase_T1SS"/>
</dbReference>
<keyword evidence="2" id="KW-0813">Transport</keyword>
<keyword evidence="3" id="KW-1003">Cell membrane</keyword>
<dbReference type="PROSITE" id="PS50929">
    <property type="entry name" value="ABC_TM1F"/>
    <property type="match status" value="1"/>
</dbReference>
<dbReference type="Gene3D" id="1.20.1560.10">
    <property type="entry name" value="ABC transporter type 1, transmembrane domain"/>
    <property type="match status" value="1"/>
</dbReference>
<dbReference type="InterPro" id="IPR017871">
    <property type="entry name" value="ABC_transporter-like_CS"/>
</dbReference>
<evidence type="ECO:0000256" key="7">
    <source>
        <dbReference type="ARBA" id="ARBA00022840"/>
    </source>
</evidence>
<evidence type="ECO:0000256" key="10">
    <source>
        <dbReference type="SAM" id="Phobius"/>
    </source>
</evidence>
<keyword evidence="6" id="KW-0378">Hydrolase</keyword>
<dbReference type="Gene3D" id="3.40.50.300">
    <property type="entry name" value="P-loop containing nucleotide triphosphate hydrolases"/>
    <property type="match status" value="1"/>
</dbReference>
<dbReference type="Pfam" id="PF03412">
    <property type="entry name" value="Peptidase_C39"/>
    <property type="match status" value="1"/>
</dbReference>
<dbReference type="InterPro" id="IPR003593">
    <property type="entry name" value="AAA+_ATPase"/>
</dbReference>
<dbReference type="CDD" id="cd18587">
    <property type="entry name" value="ABC_6TM_LapB_like"/>
    <property type="match status" value="1"/>
</dbReference>
<evidence type="ECO:0000259" key="13">
    <source>
        <dbReference type="PROSITE" id="PS50990"/>
    </source>
</evidence>
<dbReference type="SUPFAM" id="SSF52540">
    <property type="entry name" value="P-loop containing nucleoside triphosphate hydrolases"/>
    <property type="match status" value="1"/>
</dbReference>
<dbReference type="Pfam" id="PF00005">
    <property type="entry name" value="ABC_tran"/>
    <property type="match status" value="1"/>
</dbReference>
<evidence type="ECO:0000256" key="6">
    <source>
        <dbReference type="ARBA" id="ARBA00022801"/>
    </source>
</evidence>
<keyword evidence="15" id="KW-1185">Reference proteome</keyword>
<protein>
    <submittedName>
        <fullName evidence="14">Toxin secretion ATP binding protein</fullName>
    </submittedName>
</protein>
<dbReference type="STRING" id="45074.Lsan_2886"/>
<comment type="subcellular location">
    <subcellularLocation>
        <location evidence="1">Cell membrane</location>
        <topology evidence="1">Multi-pass membrane protein</topology>
    </subcellularLocation>
</comment>
<dbReference type="PATRIC" id="fig|45074.5.peg.3100"/>
<dbReference type="AlphaFoldDB" id="A0A0W0YJI1"/>
<dbReference type="InterPro" id="IPR003439">
    <property type="entry name" value="ABC_transporter-like_ATP-bd"/>
</dbReference>
<keyword evidence="7" id="KW-0067">ATP-binding</keyword>
<keyword evidence="5" id="KW-0547">Nucleotide-binding</keyword>
<proteinExistence type="predicted"/>
<dbReference type="InterPro" id="IPR005074">
    <property type="entry name" value="Peptidase_C39"/>
</dbReference>
<evidence type="ECO:0000313" key="15">
    <source>
        <dbReference type="Proteomes" id="UP000054703"/>
    </source>
</evidence>
<dbReference type="OrthoDB" id="9806127at2"/>
<dbReference type="PROSITE" id="PS50990">
    <property type="entry name" value="PEPTIDASE_C39"/>
    <property type="match status" value="1"/>
</dbReference>
<feature type="domain" description="Peptidase C39" evidence="13">
    <location>
        <begin position="15"/>
        <end position="135"/>
    </location>
</feature>
<keyword evidence="9 10" id="KW-0472">Membrane</keyword>
<name>A0A0W0YJI1_9GAMM</name>
<feature type="transmembrane region" description="Helical" evidence="10">
    <location>
        <begin position="171"/>
        <end position="189"/>
    </location>
</feature>
<dbReference type="GO" id="GO:0005886">
    <property type="term" value="C:plasma membrane"/>
    <property type="evidence" value="ECO:0007669"/>
    <property type="project" value="UniProtKB-SubCell"/>
</dbReference>
<evidence type="ECO:0000259" key="12">
    <source>
        <dbReference type="PROSITE" id="PS50929"/>
    </source>
</evidence>